<dbReference type="GO" id="GO:0005524">
    <property type="term" value="F:ATP binding"/>
    <property type="evidence" value="ECO:0007669"/>
    <property type="project" value="InterPro"/>
</dbReference>
<dbReference type="Pfam" id="PF00485">
    <property type="entry name" value="PRK"/>
    <property type="match status" value="1"/>
</dbReference>
<comment type="caution">
    <text evidence="2">The sequence shown here is derived from an EMBL/GenBank/DDBJ whole genome shotgun (WGS) entry which is preliminary data.</text>
</comment>
<dbReference type="PANTHER" id="PTHR10285">
    <property type="entry name" value="URIDINE KINASE"/>
    <property type="match status" value="1"/>
</dbReference>
<gene>
    <name evidence="2" type="ORF">MAM_05524</name>
</gene>
<dbReference type="Gene3D" id="3.40.50.300">
    <property type="entry name" value="P-loop containing nucleotide triphosphate hydrolases"/>
    <property type="match status" value="2"/>
</dbReference>
<reference evidence="2 3" key="1">
    <citation type="journal article" date="2014" name="Proc. Natl. Acad. Sci. U.S.A.">
        <title>Trajectory and genomic determinants of fungal-pathogen speciation and host adaptation.</title>
        <authorList>
            <person name="Hu X."/>
            <person name="Xiao G."/>
            <person name="Zheng P."/>
            <person name="Shang Y."/>
            <person name="Su Y."/>
            <person name="Zhang X."/>
            <person name="Liu X."/>
            <person name="Zhan S."/>
            <person name="St Leger R.J."/>
            <person name="Wang C."/>
        </authorList>
    </citation>
    <scope>NUCLEOTIDE SEQUENCE [LARGE SCALE GENOMIC DNA]</scope>
    <source>
        <strain evidence="2 3">ARSEF 1941</strain>
    </source>
</reference>
<feature type="domain" description="Phosphoribulokinase/uridine kinase" evidence="1">
    <location>
        <begin position="26"/>
        <end position="181"/>
    </location>
</feature>
<dbReference type="GO" id="GO:0016301">
    <property type="term" value="F:kinase activity"/>
    <property type="evidence" value="ECO:0007669"/>
    <property type="project" value="UniProtKB-KW"/>
</dbReference>
<dbReference type="InterPro" id="IPR027417">
    <property type="entry name" value="P-loop_NTPase"/>
</dbReference>
<sequence>MDSQVQRLVEKAWSKYQQAAPGQRLLIGIGGIPGSGKTTLSQQVSERLNQHAAKTLPTAPPPATYVPMDGFHFTRDELSAMPDPANAHARRGAAFTFDARKFLTLIQKLREPISALPILAPSFDHAVKDPKEDDIAVLPTHKIVILEGNYLALDRDVWRDAAALLDELWFVEVEFEVARKRLRERHVRAGIVGTIEEGDKRAVENDLVNGEEIMARRLRADEVVRSEEDGSWVHD</sequence>
<dbReference type="RefSeq" id="XP_040677647.1">
    <property type="nucleotide sequence ID" value="XM_040824322.1"/>
</dbReference>
<dbReference type="HOGENOM" id="CLU_067202_1_1_1"/>
<evidence type="ECO:0000313" key="2">
    <source>
        <dbReference type="EMBL" id="KHN96581.1"/>
    </source>
</evidence>
<dbReference type="Proteomes" id="UP000030816">
    <property type="component" value="Unassembled WGS sequence"/>
</dbReference>
<dbReference type="OrthoDB" id="6362633at2759"/>
<keyword evidence="3" id="KW-1185">Reference proteome</keyword>
<dbReference type="EMBL" id="AZHE01000014">
    <property type="protein sequence ID" value="KHN96581.1"/>
    <property type="molecule type" value="Genomic_DNA"/>
</dbReference>
<proteinExistence type="predicted"/>
<evidence type="ECO:0000259" key="1">
    <source>
        <dbReference type="Pfam" id="PF00485"/>
    </source>
</evidence>
<keyword evidence="2" id="KW-0808">Transferase</keyword>
<name>A0A0B2WKJ5_METAS</name>
<dbReference type="AlphaFoldDB" id="A0A0B2WKJ5"/>
<dbReference type="GeneID" id="63739979"/>
<organism evidence="2 3">
    <name type="scientific">Metarhizium album (strain ARSEF 1941)</name>
    <dbReference type="NCBI Taxonomy" id="1081103"/>
    <lineage>
        <taxon>Eukaryota</taxon>
        <taxon>Fungi</taxon>
        <taxon>Dikarya</taxon>
        <taxon>Ascomycota</taxon>
        <taxon>Pezizomycotina</taxon>
        <taxon>Sordariomycetes</taxon>
        <taxon>Hypocreomycetidae</taxon>
        <taxon>Hypocreales</taxon>
        <taxon>Clavicipitaceae</taxon>
        <taxon>Metarhizium</taxon>
    </lineage>
</organism>
<evidence type="ECO:0000313" key="3">
    <source>
        <dbReference type="Proteomes" id="UP000030816"/>
    </source>
</evidence>
<accession>A0A0B2WKJ5</accession>
<dbReference type="InterPro" id="IPR006083">
    <property type="entry name" value="PRK/URK"/>
</dbReference>
<protein>
    <submittedName>
        <fullName evidence="2">Phosphoribulokinase/uridine kinase</fullName>
    </submittedName>
</protein>
<dbReference type="STRING" id="1081103.A0A0B2WKJ5"/>
<keyword evidence="2" id="KW-0418">Kinase</keyword>
<dbReference type="SUPFAM" id="SSF52540">
    <property type="entry name" value="P-loop containing nucleoside triphosphate hydrolases"/>
    <property type="match status" value="1"/>
</dbReference>